<dbReference type="EMBL" id="JH688529">
    <property type="protein sequence ID" value="EJD32959.1"/>
    <property type="molecule type" value="Genomic_DNA"/>
</dbReference>
<reference evidence="3" key="1">
    <citation type="journal article" date="2012" name="Science">
        <title>The Paleozoic origin of enzymatic lignin decomposition reconstructed from 31 fungal genomes.</title>
        <authorList>
            <person name="Floudas D."/>
            <person name="Binder M."/>
            <person name="Riley R."/>
            <person name="Barry K."/>
            <person name="Blanchette R.A."/>
            <person name="Henrissat B."/>
            <person name="Martinez A.T."/>
            <person name="Otillar R."/>
            <person name="Spatafora J.W."/>
            <person name="Yadav J.S."/>
            <person name="Aerts A."/>
            <person name="Benoit I."/>
            <person name="Boyd A."/>
            <person name="Carlson A."/>
            <person name="Copeland A."/>
            <person name="Coutinho P.M."/>
            <person name="de Vries R.P."/>
            <person name="Ferreira P."/>
            <person name="Findley K."/>
            <person name="Foster B."/>
            <person name="Gaskell J."/>
            <person name="Glotzer D."/>
            <person name="Gorecki P."/>
            <person name="Heitman J."/>
            <person name="Hesse C."/>
            <person name="Hori C."/>
            <person name="Igarashi K."/>
            <person name="Jurgens J.A."/>
            <person name="Kallen N."/>
            <person name="Kersten P."/>
            <person name="Kohler A."/>
            <person name="Kuees U."/>
            <person name="Kumar T.K.A."/>
            <person name="Kuo A."/>
            <person name="LaButti K."/>
            <person name="Larrondo L.F."/>
            <person name="Lindquist E."/>
            <person name="Ling A."/>
            <person name="Lombard V."/>
            <person name="Lucas S."/>
            <person name="Lundell T."/>
            <person name="Martin R."/>
            <person name="McLaughlin D.J."/>
            <person name="Morgenstern I."/>
            <person name="Morin E."/>
            <person name="Murat C."/>
            <person name="Nagy L.G."/>
            <person name="Nolan M."/>
            <person name="Ohm R.A."/>
            <person name="Patyshakuliyeva A."/>
            <person name="Rokas A."/>
            <person name="Ruiz-Duenas F.J."/>
            <person name="Sabat G."/>
            <person name="Salamov A."/>
            <person name="Samejima M."/>
            <person name="Schmutz J."/>
            <person name="Slot J.C."/>
            <person name="St John F."/>
            <person name="Stenlid J."/>
            <person name="Sun H."/>
            <person name="Sun S."/>
            <person name="Syed K."/>
            <person name="Tsang A."/>
            <person name="Wiebenga A."/>
            <person name="Young D."/>
            <person name="Pisabarro A."/>
            <person name="Eastwood D.C."/>
            <person name="Martin F."/>
            <person name="Cullen D."/>
            <person name="Grigoriev I.V."/>
            <person name="Hibbett D.S."/>
        </authorList>
    </citation>
    <scope>NUCLEOTIDE SEQUENCE [LARGE SCALE GENOMIC DNA]</scope>
    <source>
        <strain evidence="3">TFB10046</strain>
    </source>
</reference>
<accession>J0CRV4</accession>
<dbReference type="InterPro" id="IPR021109">
    <property type="entry name" value="Peptidase_aspartic_dom_sf"/>
</dbReference>
<dbReference type="Proteomes" id="UP000006514">
    <property type="component" value="Unassembled WGS sequence"/>
</dbReference>
<sequence>MVPVVAKPRRLSKLRLTSRALRVALGWDDALYARVLAFIRRTAFDYLDKGVAYSLQSPVAIWHICKSARKTFPQLPLYDDDWHIKSLLRRHLDNSRKRCRRARRTRRTRAVEYANAAGEPTTGFSRFEKSAGVLDIARSTLPLGGPGGSLPSAESLAFTDAVCAPETCLGSGGRDVALDAQTPSAPAAPMTGTDDVAPQSPSYQSSPIRPDPNGGHPDSGTDAFHAVTYTAAAHGQPLSVRTDTFQTVNYVSLSAAQRIEAVVQRYPYVAHAQAGEKLLLAEVRFSVDFNGMLEDVVATVLNQMPGDVDLILGLPWVLDHRAFNYWFMGRLCFENQEGSFFLKPRHPRELGLRTVC</sequence>
<evidence type="ECO:0000313" key="3">
    <source>
        <dbReference type="Proteomes" id="UP000006514"/>
    </source>
</evidence>
<protein>
    <submittedName>
        <fullName evidence="2">Uncharacterized protein</fullName>
    </submittedName>
</protein>
<dbReference type="KEGG" id="adl:AURDEDRAFT_177951"/>
<organism evidence="2 3">
    <name type="scientific">Auricularia subglabra (strain TFB-10046 / SS5)</name>
    <name type="common">White-rot fungus</name>
    <name type="synonym">Auricularia delicata (strain TFB10046)</name>
    <dbReference type="NCBI Taxonomy" id="717982"/>
    <lineage>
        <taxon>Eukaryota</taxon>
        <taxon>Fungi</taxon>
        <taxon>Dikarya</taxon>
        <taxon>Basidiomycota</taxon>
        <taxon>Agaricomycotina</taxon>
        <taxon>Agaricomycetes</taxon>
        <taxon>Auriculariales</taxon>
        <taxon>Auriculariaceae</taxon>
        <taxon>Auricularia</taxon>
    </lineage>
</organism>
<feature type="region of interest" description="Disordered" evidence="1">
    <location>
        <begin position="179"/>
        <end position="222"/>
    </location>
</feature>
<proteinExistence type="predicted"/>
<dbReference type="AlphaFoldDB" id="J0CRV4"/>
<dbReference type="InParanoid" id="J0CRV4"/>
<dbReference type="Gene3D" id="2.40.70.10">
    <property type="entry name" value="Acid Proteases"/>
    <property type="match status" value="1"/>
</dbReference>
<evidence type="ECO:0000313" key="2">
    <source>
        <dbReference type="EMBL" id="EJD32959.1"/>
    </source>
</evidence>
<gene>
    <name evidence="2" type="ORF">AURDEDRAFT_177951</name>
</gene>
<keyword evidence="3" id="KW-1185">Reference proteome</keyword>
<evidence type="ECO:0000256" key="1">
    <source>
        <dbReference type="SAM" id="MobiDB-lite"/>
    </source>
</evidence>
<name>J0CRV4_AURST</name>